<dbReference type="GO" id="GO:0003887">
    <property type="term" value="F:DNA-directed DNA polymerase activity"/>
    <property type="evidence" value="ECO:0007669"/>
    <property type="project" value="UniProtKB-EC"/>
</dbReference>
<comment type="caution">
    <text evidence="14">The sequence shown here is derived from an EMBL/GenBank/DDBJ whole genome shotgun (WGS) entry which is preliminary data.</text>
</comment>
<comment type="subcellular location">
    <subcellularLocation>
        <location evidence="1 10">Cytoplasm</location>
    </subcellularLocation>
</comment>
<reference evidence="14 15" key="1">
    <citation type="submission" date="2020-05" db="EMBL/GenBank/DDBJ databases">
        <title>Paenibacillus glebae, sp. nov., Paenibacillus humi sp. nov., Paenibacillus pedi sp. nov., Paenibacillus terrestris sp. nov. and Paenibacillus terricola sp. nov., isolated from a forest top soil sample.</title>
        <authorList>
            <person name="Qi S."/>
            <person name="Carlier A."/>
            <person name="Cnockaert M."/>
            <person name="Vandamme P."/>
        </authorList>
    </citation>
    <scope>NUCLEOTIDE SEQUENCE [LARGE SCALE GENOMIC DNA]</scope>
    <source>
        <strain evidence="14 15">LMG 29502</strain>
    </source>
</reference>
<evidence type="ECO:0000256" key="2">
    <source>
        <dbReference type="ARBA" id="ARBA00010752"/>
    </source>
</evidence>
<dbReference type="PANTHER" id="PTHR30478">
    <property type="entry name" value="DNA POLYMERASE III SUBUNIT BETA"/>
    <property type="match status" value="1"/>
</dbReference>
<keyword evidence="9" id="KW-0238">DNA-binding</keyword>
<dbReference type="Gene3D" id="3.70.10.10">
    <property type="match status" value="1"/>
</dbReference>
<evidence type="ECO:0000259" key="12">
    <source>
        <dbReference type="Pfam" id="PF02767"/>
    </source>
</evidence>
<dbReference type="Pfam" id="PF02768">
    <property type="entry name" value="DNA_pol3_beta_3"/>
    <property type="match status" value="1"/>
</dbReference>
<dbReference type="Proteomes" id="UP000711047">
    <property type="component" value="Unassembled WGS sequence"/>
</dbReference>
<accession>A0ABX2DHA9</accession>
<protein>
    <recommendedName>
        <fullName evidence="3 10">Beta sliding clamp</fullName>
    </recommendedName>
</protein>
<evidence type="ECO:0000256" key="4">
    <source>
        <dbReference type="ARBA" id="ARBA00022490"/>
    </source>
</evidence>
<evidence type="ECO:0000256" key="5">
    <source>
        <dbReference type="ARBA" id="ARBA00022679"/>
    </source>
</evidence>
<dbReference type="InterPro" id="IPR001001">
    <property type="entry name" value="DNA_polIII_beta"/>
</dbReference>
<keyword evidence="8 10" id="KW-0239">DNA-directed DNA polymerase</keyword>
<dbReference type="InterPro" id="IPR022635">
    <property type="entry name" value="DNA_polIII_beta_C"/>
</dbReference>
<sequence length="375" mass="41573">MQVNITKDSLLKALQQVLKAVPANNLISKLAGVHIHAHANAMVVTTSNSSMTIQYRIPEGYTSLKVQRIGEVVVPARYFYEIIRKSDSGFITLEVERYLMLTISSGHTRIRLCGMDAADYPKVHTIESHPLLKLRINNALLKTSIKQVACAASTSEHRPVLTGISFKYSNQELNLMATDGVRLASRTLNIDHEADGDRHIIIPGRNLLEAAKIMDGEESATEVEVSSNQIRFTTNNIQVQSALIEGEYPSLRNVIPQAFISEIIVETPSLLKAIERATVLASESIIRIAATVDTLNLLSQTTEIGDIQDEIPIQERSGEDFILSLNGKYFADILHDIDNKFVRLRYTGKMSPIVIQPLNDLSSTLFLLTPVRTAN</sequence>
<organism evidence="14 15">
    <name type="scientific">Paenibacillus tritici</name>
    <dbReference type="NCBI Taxonomy" id="1873425"/>
    <lineage>
        <taxon>Bacteria</taxon>
        <taxon>Bacillati</taxon>
        <taxon>Bacillota</taxon>
        <taxon>Bacilli</taxon>
        <taxon>Bacillales</taxon>
        <taxon>Paenibacillaceae</taxon>
        <taxon>Paenibacillus</taxon>
    </lineage>
</organism>
<keyword evidence="4 10" id="KW-0963">Cytoplasm</keyword>
<evidence type="ECO:0000256" key="6">
    <source>
        <dbReference type="ARBA" id="ARBA00022695"/>
    </source>
</evidence>
<evidence type="ECO:0000259" key="11">
    <source>
        <dbReference type="Pfam" id="PF00712"/>
    </source>
</evidence>
<keyword evidence="5 10" id="KW-0808">Transferase</keyword>
<comment type="function">
    <text evidence="10">Confers DNA tethering and processivity to DNA polymerases and other proteins. Acts as a clamp, forming a ring around DNA (a reaction catalyzed by the clamp-loading complex) which diffuses in an ATP-independent manner freely and bidirectionally along dsDNA. Initially characterized for its ability to contact the catalytic subunit of DNA polymerase III (Pol III), a complex, multichain enzyme responsible for most of the replicative synthesis in bacteria; Pol III exhibits 3'-5' exonuclease proofreading activity. The beta chain is required for initiation of replication as well as for processivity of DNA replication.</text>
</comment>
<dbReference type="PANTHER" id="PTHR30478:SF0">
    <property type="entry name" value="BETA SLIDING CLAMP"/>
    <property type="match status" value="1"/>
</dbReference>
<comment type="subunit">
    <text evidence="10">Forms a ring-shaped head-to-tail homodimer around DNA.</text>
</comment>
<dbReference type="EMBL" id="JABMKX010000001">
    <property type="protein sequence ID" value="NQX43895.1"/>
    <property type="molecule type" value="Genomic_DNA"/>
</dbReference>
<dbReference type="NCBIfam" id="TIGR00663">
    <property type="entry name" value="dnan"/>
    <property type="match status" value="1"/>
</dbReference>
<dbReference type="InterPro" id="IPR046938">
    <property type="entry name" value="DNA_clamp_sf"/>
</dbReference>
<evidence type="ECO:0000256" key="8">
    <source>
        <dbReference type="ARBA" id="ARBA00022932"/>
    </source>
</evidence>
<feature type="domain" description="DNA polymerase III beta sliding clamp central" evidence="12">
    <location>
        <begin position="136"/>
        <end position="249"/>
    </location>
</feature>
<evidence type="ECO:0000256" key="10">
    <source>
        <dbReference type="PIRNR" id="PIRNR000804"/>
    </source>
</evidence>
<evidence type="ECO:0000256" key="9">
    <source>
        <dbReference type="ARBA" id="ARBA00023125"/>
    </source>
</evidence>
<gene>
    <name evidence="14" type="primary">dnaN</name>
    <name evidence="14" type="ORF">HQN87_01015</name>
</gene>
<name>A0ABX2DHA9_9BACL</name>
<proteinExistence type="inferred from homology"/>
<evidence type="ECO:0000313" key="15">
    <source>
        <dbReference type="Proteomes" id="UP000711047"/>
    </source>
</evidence>
<dbReference type="SUPFAM" id="SSF55979">
    <property type="entry name" value="DNA clamp"/>
    <property type="match status" value="3"/>
</dbReference>
<evidence type="ECO:0000259" key="13">
    <source>
        <dbReference type="Pfam" id="PF02768"/>
    </source>
</evidence>
<dbReference type="CDD" id="cd00140">
    <property type="entry name" value="beta_clamp"/>
    <property type="match status" value="1"/>
</dbReference>
<dbReference type="InterPro" id="IPR022634">
    <property type="entry name" value="DNA_polIII_beta_N"/>
</dbReference>
<dbReference type="Gene3D" id="3.10.150.10">
    <property type="entry name" value="DNA Polymerase III, subunit A, domain 2"/>
    <property type="match status" value="1"/>
</dbReference>
<dbReference type="SMART" id="SM00480">
    <property type="entry name" value="POL3Bc"/>
    <property type="match status" value="1"/>
</dbReference>
<keyword evidence="7 10" id="KW-0235">DNA replication</keyword>
<evidence type="ECO:0000256" key="3">
    <source>
        <dbReference type="ARBA" id="ARBA00021035"/>
    </source>
</evidence>
<keyword evidence="6 10" id="KW-0548">Nucleotidyltransferase</keyword>
<feature type="domain" description="DNA polymerase III beta sliding clamp N-terminal" evidence="11">
    <location>
        <begin position="1"/>
        <end position="123"/>
    </location>
</feature>
<dbReference type="Pfam" id="PF00712">
    <property type="entry name" value="DNA_pol3_beta"/>
    <property type="match status" value="1"/>
</dbReference>
<dbReference type="Pfam" id="PF02767">
    <property type="entry name" value="DNA_pol3_beta_2"/>
    <property type="match status" value="1"/>
</dbReference>
<feature type="domain" description="DNA polymerase III beta sliding clamp C-terminal" evidence="13">
    <location>
        <begin position="252"/>
        <end position="364"/>
    </location>
</feature>
<dbReference type="RefSeq" id="WP_173126400.1">
    <property type="nucleotide sequence ID" value="NZ_JABMKX010000001.1"/>
</dbReference>
<evidence type="ECO:0000256" key="7">
    <source>
        <dbReference type="ARBA" id="ARBA00022705"/>
    </source>
</evidence>
<evidence type="ECO:0000256" key="1">
    <source>
        <dbReference type="ARBA" id="ARBA00004496"/>
    </source>
</evidence>
<dbReference type="PIRSF" id="PIRSF000804">
    <property type="entry name" value="DNA_pol_III_b"/>
    <property type="match status" value="1"/>
</dbReference>
<dbReference type="InterPro" id="IPR022637">
    <property type="entry name" value="DNA_polIII_beta_cen"/>
</dbReference>
<keyword evidence="15" id="KW-1185">Reference proteome</keyword>
<evidence type="ECO:0000313" key="14">
    <source>
        <dbReference type="EMBL" id="NQX43895.1"/>
    </source>
</evidence>
<comment type="similarity">
    <text evidence="2 10">Belongs to the beta sliding clamp family.</text>
</comment>